<comment type="caution">
    <text evidence="2">The sequence shown here is derived from an EMBL/GenBank/DDBJ whole genome shotgun (WGS) entry which is preliminary data.</text>
</comment>
<sequence length="179" mass="19542">MRDLMTVPSQTMKDVPHPGPGHGDGLAAPLATGLQALRHKNPYMAAGLILSLMLGHKPFADRSFGGMSRLIAGHVNRGHYRIIFRDGQPKGFVGWALTTPDAALAWRDGDGSTVGDGRHGEGAVVNFWVSDGPDMSSYILRVLRSELSQTRLVTARRIYSDGRIRPVTIVNRRVDTMID</sequence>
<feature type="region of interest" description="Disordered" evidence="1">
    <location>
        <begin position="1"/>
        <end position="22"/>
    </location>
</feature>
<evidence type="ECO:0000313" key="3">
    <source>
        <dbReference type="Proteomes" id="UP001348149"/>
    </source>
</evidence>
<protein>
    <recommendedName>
        <fullName evidence="4">Toxin-activating lysine-acyltransferase</fullName>
    </recommendedName>
</protein>
<proteinExistence type="predicted"/>
<evidence type="ECO:0008006" key="4">
    <source>
        <dbReference type="Google" id="ProtNLM"/>
    </source>
</evidence>
<dbReference type="RefSeq" id="WP_326298410.1">
    <property type="nucleotide sequence ID" value="NZ_JAYLLH010000024.1"/>
</dbReference>
<organism evidence="2 3">
    <name type="scientific">Mesobacterium hydrothermale</name>
    <dbReference type="NCBI Taxonomy" id="3111907"/>
    <lineage>
        <taxon>Bacteria</taxon>
        <taxon>Pseudomonadati</taxon>
        <taxon>Pseudomonadota</taxon>
        <taxon>Alphaproteobacteria</taxon>
        <taxon>Rhodobacterales</taxon>
        <taxon>Roseobacteraceae</taxon>
        <taxon>Mesobacterium</taxon>
    </lineage>
</organism>
<dbReference type="Proteomes" id="UP001348149">
    <property type="component" value="Unassembled WGS sequence"/>
</dbReference>
<evidence type="ECO:0000313" key="2">
    <source>
        <dbReference type="EMBL" id="MEC3862555.1"/>
    </source>
</evidence>
<evidence type="ECO:0000256" key="1">
    <source>
        <dbReference type="SAM" id="MobiDB-lite"/>
    </source>
</evidence>
<keyword evidence="3" id="KW-1185">Reference proteome</keyword>
<gene>
    <name evidence="2" type="ORF">VK792_14780</name>
</gene>
<name>A0ABU6HL31_9RHOB</name>
<reference evidence="2 3" key="1">
    <citation type="submission" date="2024-01" db="EMBL/GenBank/DDBJ databases">
        <title>Mesobacterium rodlantinim sp. nov., isolated from shallow sea hydrothermal systems off Kueishantao Island.</title>
        <authorList>
            <person name="Su Z."/>
            <person name="Tang K."/>
        </authorList>
    </citation>
    <scope>NUCLEOTIDE SEQUENCE [LARGE SCALE GENOMIC DNA]</scope>
    <source>
        <strain evidence="2 3">TK19101</strain>
    </source>
</reference>
<accession>A0ABU6HL31</accession>
<dbReference type="EMBL" id="JAYLLH010000024">
    <property type="protein sequence ID" value="MEC3862555.1"/>
    <property type="molecule type" value="Genomic_DNA"/>
</dbReference>